<dbReference type="InterPro" id="IPR050483">
    <property type="entry name" value="CoA-transferase_III_domain"/>
</dbReference>
<dbReference type="EMBL" id="LT629772">
    <property type="protein sequence ID" value="SDS09017.1"/>
    <property type="molecule type" value="Genomic_DNA"/>
</dbReference>
<dbReference type="STRING" id="630515.SAMN04489812_0851"/>
<dbReference type="RefSeq" id="WP_091520365.1">
    <property type="nucleotide sequence ID" value="NZ_LT629772.1"/>
</dbReference>
<evidence type="ECO:0000256" key="2">
    <source>
        <dbReference type="SAM" id="MobiDB-lite"/>
    </source>
</evidence>
<dbReference type="Gene3D" id="3.30.1540.10">
    <property type="entry name" value="formyl-coa transferase, domain 3"/>
    <property type="match status" value="1"/>
</dbReference>
<feature type="region of interest" description="Disordered" evidence="2">
    <location>
        <begin position="385"/>
        <end position="413"/>
    </location>
</feature>
<organism evidence="3 4">
    <name type="scientific">Microlunatus soli</name>
    <dbReference type="NCBI Taxonomy" id="630515"/>
    <lineage>
        <taxon>Bacteria</taxon>
        <taxon>Bacillati</taxon>
        <taxon>Actinomycetota</taxon>
        <taxon>Actinomycetes</taxon>
        <taxon>Propionibacteriales</taxon>
        <taxon>Propionibacteriaceae</taxon>
        <taxon>Microlunatus</taxon>
    </lineage>
</organism>
<dbReference type="AlphaFoldDB" id="A0A1H1PD16"/>
<dbReference type="Proteomes" id="UP000199103">
    <property type="component" value="Chromosome I"/>
</dbReference>
<dbReference type="PANTHER" id="PTHR48207">
    <property type="entry name" value="SUCCINATE--HYDROXYMETHYLGLUTARATE COA-TRANSFERASE"/>
    <property type="match status" value="1"/>
</dbReference>
<protein>
    <submittedName>
        <fullName evidence="3">Crotonobetainyl-CoA:carnitine CoA-transferase CaiB</fullName>
    </submittedName>
</protein>
<dbReference type="InterPro" id="IPR003673">
    <property type="entry name" value="CoA-Trfase_fam_III"/>
</dbReference>
<dbReference type="Gene3D" id="3.40.50.10540">
    <property type="entry name" value="Crotonobetainyl-coa:carnitine coa-transferase, domain 1"/>
    <property type="match status" value="1"/>
</dbReference>
<feature type="region of interest" description="Disordered" evidence="2">
    <location>
        <begin position="346"/>
        <end position="367"/>
    </location>
</feature>
<evidence type="ECO:0000313" key="4">
    <source>
        <dbReference type="Proteomes" id="UP000199103"/>
    </source>
</evidence>
<dbReference type="PANTHER" id="PTHR48207:SF3">
    <property type="entry name" value="SUCCINATE--HYDROXYMETHYLGLUTARATE COA-TRANSFERASE"/>
    <property type="match status" value="1"/>
</dbReference>
<evidence type="ECO:0000256" key="1">
    <source>
        <dbReference type="ARBA" id="ARBA00022679"/>
    </source>
</evidence>
<proteinExistence type="predicted"/>
<keyword evidence="1 3" id="KW-0808">Transferase</keyword>
<sequence>MNPPVDPTTTLGPARDRPLHGVRVLDLSRLVAGNQLTLLLGDFGADVIKVEQPGVGDSLRRWRTDGQDAHWQVYGRNKRSITLDLKSDGGRDLLLRLAEGAQLVVESFRPGTLERLGIDGPTLRDRNPALVLVRISGWGQTGAYADRPGFGTLVEAMSGLAAMNGFPDREPVLPPGALADMIAGSYGAFAAVMAIRTAETTGEGQDIDLSLFEPLFSVLGPQAAMYKITGQPPQRSGSRSRTSAPRNVYRCADGRWLALSGSTQPMTETLFRAIGRPELITDPRFVDNSARLQNVTELDKILDDYFGARDLADIVDLMRAAGVTAAPVSDIADLVDSEYVTSRQVIVDGPAPTDDSDDHDHDRDTVPMHNVVPRLTRTPGAIARPAPHLGEHNDEILGPLLSGTHRHDATIEE</sequence>
<keyword evidence="4" id="KW-1185">Reference proteome</keyword>
<gene>
    <name evidence="3" type="ORF">SAMN04489812_0851</name>
</gene>
<evidence type="ECO:0000313" key="3">
    <source>
        <dbReference type="EMBL" id="SDS09017.1"/>
    </source>
</evidence>
<dbReference type="GO" id="GO:0008410">
    <property type="term" value="F:CoA-transferase activity"/>
    <property type="evidence" value="ECO:0007669"/>
    <property type="project" value="TreeGrafter"/>
</dbReference>
<dbReference type="InterPro" id="IPR023606">
    <property type="entry name" value="CoA-Trfase_III_dom_1_sf"/>
</dbReference>
<reference evidence="3 4" key="1">
    <citation type="submission" date="2016-10" db="EMBL/GenBank/DDBJ databases">
        <authorList>
            <person name="de Groot N.N."/>
        </authorList>
    </citation>
    <scope>NUCLEOTIDE SEQUENCE [LARGE SCALE GENOMIC DNA]</scope>
    <source>
        <strain evidence="3 4">DSM 21800</strain>
    </source>
</reference>
<dbReference type="Pfam" id="PF02515">
    <property type="entry name" value="CoA_transf_3"/>
    <property type="match status" value="1"/>
</dbReference>
<dbReference type="OrthoDB" id="3561197at2"/>
<accession>A0A1H1PD16</accession>
<dbReference type="SUPFAM" id="SSF89796">
    <property type="entry name" value="CoA-transferase family III (CaiB/BaiF)"/>
    <property type="match status" value="1"/>
</dbReference>
<name>A0A1H1PD16_9ACTN</name>
<dbReference type="InterPro" id="IPR044855">
    <property type="entry name" value="CoA-Trfase_III_dom3_sf"/>
</dbReference>